<gene>
    <name evidence="8" type="ORF">HICCMSTLAB_LOCUS516</name>
</gene>
<evidence type="ECO:0000256" key="1">
    <source>
        <dbReference type="ARBA" id="ARBA00005964"/>
    </source>
</evidence>
<sequence>MLKIQLTMGWKLRYLYNLILISFVVKIIESANLPVDSVDRPIVQVQQGQLQGIQEKNINGNNFYVFRGIPYAKPPLGALRFKDSEPAEPWTGVRDAKKFGNVCAQQDLLSRQLMGKEDCLFLNVYTTNLKPKEPMAVLVWIHGGAYFFGSGNDEIYSPDYLIEKDVIVVTINYRLGIIGFLNLDVEEAPGNQGLKDQVMALKWVQQNIAQFGGDPNKVTIFGESAGSASVHYLTISPLAQGLFQRAILQSGVATAPWAKVLSPSMKEDAEKVAEKLGNKTTDTKQLIEYLQSADAYSIIEAEKPLRTWSNYWEFINPFIPSVDSKSKTPFLSIPVDEAIKSGIKVPHIIGYTNDEAIIFVTAIEDDQFAQIDSDHEKFLIHEHTKRFLHNQNISVSDIKNFFMEDKKVSLENVKEYVNLLSAAYFVMDIQEAIKIQTSIPDVPSYLYKFDYYAKDTSLVQIIFASSIPGTSHAEELFSIFYPRMLRFLELRPPAPNSPLHLIQRRFVDLWTNFAKTGNPNSERSDVLSVEWIPVDDPKEYNCLKISEDLSMIKETNILQTMKQKKSHN</sequence>
<dbReference type="Proteomes" id="UP000786811">
    <property type="component" value="Unassembled WGS sequence"/>
</dbReference>
<comment type="similarity">
    <text evidence="1 6">Belongs to the type-B carboxylesterase/lipase family.</text>
</comment>
<dbReference type="PANTHER" id="PTHR11559">
    <property type="entry name" value="CARBOXYLESTERASE"/>
    <property type="match status" value="1"/>
</dbReference>
<dbReference type="EC" id="3.1.1.-" evidence="6"/>
<keyword evidence="3 6" id="KW-0378">Hydrolase</keyword>
<keyword evidence="9" id="KW-1185">Reference proteome</keyword>
<evidence type="ECO:0000313" key="9">
    <source>
        <dbReference type="Proteomes" id="UP000786811"/>
    </source>
</evidence>
<dbReference type="OrthoDB" id="19653at2759"/>
<dbReference type="InterPro" id="IPR050309">
    <property type="entry name" value="Type-B_Carboxylest/Lipase"/>
</dbReference>
<dbReference type="Pfam" id="PF00135">
    <property type="entry name" value="COesterase"/>
    <property type="match status" value="1"/>
</dbReference>
<comment type="caution">
    <text evidence="8">The sequence shown here is derived from an EMBL/GenBank/DDBJ whole genome shotgun (WGS) entry which is preliminary data.</text>
</comment>
<dbReference type="InterPro" id="IPR019826">
    <property type="entry name" value="Carboxylesterase_B_AS"/>
</dbReference>
<dbReference type="InterPro" id="IPR002018">
    <property type="entry name" value="CarbesteraseB"/>
</dbReference>
<protein>
    <recommendedName>
        <fullName evidence="6">Carboxylic ester hydrolase</fullName>
        <ecNumber evidence="6">3.1.1.-</ecNumber>
    </recommendedName>
</protein>
<dbReference type="GO" id="GO:0052689">
    <property type="term" value="F:carboxylic ester hydrolase activity"/>
    <property type="evidence" value="ECO:0007669"/>
    <property type="project" value="UniProtKB-KW"/>
</dbReference>
<evidence type="ECO:0000256" key="6">
    <source>
        <dbReference type="RuleBase" id="RU361235"/>
    </source>
</evidence>
<evidence type="ECO:0000313" key="8">
    <source>
        <dbReference type="EMBL" id="CAG5073599.1"/>
    </source>
</evidence>
<dbReference type="SUPFAM" id="SSF53474">
    <property type="entry name" value="alpha/beta-Hydrolases"/>
    <property type="match status" value="1"/>
</dbReference>
<reference evidence="8" key="1">
    <citation type="submission" date="2021-04" db="EMBL/GenBank/DDBJ databases">
        <authorList>
            <person name="Chebbi M.A.C M."/>
        </authorList>
    </citation>
    <scope>NUCLEOTIDE SEQUENCE</scope>
</reference>
<keyword evidence="2" id="KW-0719">Serine esterase</keyword>
<name>A0A8J2EI62_COTCN</name>
<dbReference type="InterPro" id="IPR029058">
    <property type="entry name" value="AB_hydrolase_fold"/>
</dbReference>
<keyword evidence="4" id="KW-1015">Disulfide bond</keyword>
<evidence type="ECO:0000256" key="3">
    <source>
        <dbReference type="ARBA" id="ARBA00022801"/>
    </source>
</evidence>
<accession>A0A8J2EI62</accession>
<evidence type="ECO:0000259" key="7">
    <source>
        <dbReference type="Pfam" id="PF00135"/>
    </source>
</evidence>
<evidence type="ECO:0000256" key="4">
    <source>
        <dbReference type="ARBA" id="ARBA00023157"/>
    </source>
</evidence>
<dbReference type="AlphaFoldDB" id="A0A8J2EI62"/>
<keyword evidence="5" id="KW-0325">Glycoprotein</keyword>
<dbReference type="PROSITE" id="PS00122">
    <property type="entry name" value="CARBOXYLESTERASE_B_1"/>
    <property type="match status" value="1"/>
</dbReference>
<feature type="domain" description="Carboxylesterase type B" evidence="7">
    <location>
        <begin position="40"/>
        <end position="552"/>
    </location>
</feature>
<dbReference type="Gene3D" id="3.40.50.1820">
    <property type="entry name" value="alpha/beta hydrolase"/>
    <property type="match status" value="1"/>
</dbReference>
<dbReference type="EMBL" id="CAJNRD030001114">
    <property type="protein sequence ID" value="CAG5073599.1"/>
    <property type="molecule type" value="Genomic_DNA"/>
</dbReference>
<organism evidence="8 9">
    <name type="scientific">Cotesia congregata</name>
    <name type="common">Parasitoid wasp</name>
    <name type="synonym">Apanteles congregatus</name>
    <dbReference type="NCBI Taxonomy" id="51543"/>
    <lineage>
        <taxon>Eukaryota</taxon>
        <taxon>Metazoa</taxon>
        <taxon>Ecdysozoa</taxon>
        <taxon>Arthropoda</taxon>
        <taxon>Hexapoda</taxon>
        <taxon>Insecta</taxon>
        <taxon>Pterygota</taxon>
        <taxon>Neoptera</taxon>
        <taxon>Endopterygota</taxon>
        <taxon>Hymenoptera</taxon>
        <taxon>Apocrita</taxon>
        <taxon>Ichneumonoidea</taxon>
        <taxon>Braconidae</taxon>
        <taxon>Microgastrinae</taxon>
        <taxon>Cotesia</taxon>
    </lineage>
</organism>
<evidence type="ECO:0000256" key="5">
    <source>
        <dbReference type="ARBA" id="ARBA00023180"/>
    </source>
</evidence>
<proteinExistence type="inferred from homology"/>
<evidence type="ECO:0000256" key="2">
    <source>
        <dbReference type="ARBA" id="ARBA00022487"/>
    </source>
</evidence>